<sequence length="197" mass="21900">MTRIRPETVTLEVFFRPRREGEISASADPDVRKREAGWCRRMGMSALVGAPGCWLRGREATAHVEVVGVSDADAEPPFGSATVEEDKEAVRVSLRLVLPGDAYRDLADHWRDAWDADRTAAKLSVSVSDAVQEPEDDEEEGDRTEGWRFQVGSFRVSGAYTSDNAPSRHRTTESGEKYGPVTFDEDPFCQFDRSDSA</sequence>
<name>A0ABS1DHS5_9PROT</name>
<evidence type="ECO:0000313" key="3">
    <source>
        <dbReference type="Proteomes" id="UP001296873"/>
    </source>
</evidence>
<gene>
    <name evidence="2" type="ORF">CKO28_17520</name>
</gene>
<reference evidence="2 3" key="1">
    <citation type="journal article" date="2020" name="Microorganisms">
        <title>Osmotic Adaptation and Compatible Solute Biosynthesis of Phototrophic Bacteria as Revealed from Genome Analyses.</title>
        <authorList>
            <person name="Imhoff J.F."/>
            <person name="Rahn T."/>
            <person name="Kunzel S."/>
            <person name="Keller A."/>
            <person name="Neulinger S.C."/>
        </authorList>
    </citation>
    <scope>NUCLEOTIDE SEQUENCE [LARGE SCALE GENOMIC DNA]</scope>
    <source>
        <strain evidence="2 3">DSM 9895</strain>
    </source>
</reference>
<feature type="compositionally biased region" description="Acidic residues" evidence="1">
    <location>
        <begin position="132"/>
        <end position="142"/>
    </location>
</feature>
<proteinExistence type="predicted"/>
<dbReference type="Proteomes" id="UP001296873">
    <property type="component" value="Unassembled WGS sequence"/>
</dbReference>
<protein>
    <submittedName>
        <fullName evidence="2">Uncharacterized protein</fullName>
    </submittedName>
</protein>
<feature type="region of interest" description="Disordered" evidence="1">
    <location>
        <begin position="124"/>
        <end position="197"/>
    </location>
</feature>
<evidence type="ECO:0000313" key="2">
    <source>
        <dbReference type="EMBL" id="MBK1669838.1"/>
    </source>
</evidence>
<comment type="caution">
    <text evidence="2">The sequence shown here is derived from an EMBL/GenBank/DDBJ whole genome shotgun (WGS) entry which is preliminary data.</text>
</comment>
<dbReference type="EMBL" id="NRRL01000063">
    <property type="protein sequence ID" value="MBK1669838.1"/>
    <property type="molecule type" value="Genomic_DNA"/>
</dbReference>
<keyword evidence="3" id="KW-1185">Reference proteome</keyword>
<dbReference type="RefSeq" id="WP_200342183.1">
    <property type="nucleotide sequence ID" value="NZ_NRRL01000063.1"/>
</dbReference>
<evidence type="ECO:0000256" key="1">
    <source>
        <dbReference type="SAM" id="MobiDB-lite"/>
    </source>
</evidence>
<accession>A0ABS1DHS5</accession>
<organism evidence="2 3">
    <name type="scientific">Rhodovibrio sodomensis</name>
    <dbReference type="NCBI Taxonomy" id="1088"/>
    <lineage>
        <taxon>Bacteria</taxon>
        <taxon>Pseudomonadati</taxon>
        <taxon>Pseudomonadota</taxon>
        <taxon>Alphaproteobacteria</taxon>
        <taxon>Rhodospirillales</taxon>
        <taxon>Rhodovibrionaceae</taxon>
        <taxon>Rhodovibrio</taxon>
    </lineage>
</organism>